<gene>
    <name evidence="1" type="ORF">S06H3_01671</name>
</gene>
<organism evidence="1">
    <name type="scientific">marine sediment metagenome</name>
    <dbReference type="NCBI Taxonomy" id="412755"/>
    <lineage>
        <taxon>unclassified sequences</taxon>
        <taxon>metagenomes</taxon>
        <taxon>ecological metagenomes</taxon>
    </lineage>
</organism>
<sequence>KMLELCERYELAFRIKRYIPEDFRKQNYLVAQKLLDESYLSQMLGRPWTKTFWVGQNINNLGESIEDIARRDELKRIRNVDPSIEEYLLNL</sequence>
<name>X1L7E9_9ZZZZ</name>
<protein>
    <submittedName>
        <fullName evidence="1">Uncharacterized protein</fullName>
    </submittedName>
</protein>
<proteinExistence type="predicted"/>
<feature type="non-terminal residue" evidence="1">
    <location>
        <position position="1"/>
    </location>
</feature>
<comment type="caution">
    <text evidence="1">The sequence shown here is derived from an EMBL/GenBank/DDBJ whole genome shotgun (WGS) entry which is preliminary data.</text>
</comment>
<reference evidence="1" key="1">
    <citation type="journal article" date="2014" name="Front. Microbiol.">
        <title>High frequency of phylogenetically diverse reductive dehalogenase-homologous genes in deep subseafloor sedimentary metagenomes.</title>
        <authorList>
            <person name="Kawai M."/>
            <person name="Futagami T."/>
            <person name="Toyoda A."/>
            <person name="Takaki Y."/>
            <person name="Nishi S."/>
            <person name="Hori S."/>
            <person name="Arai W."/>
            <person name="Tsubouchi T."/>
            <person name="Morono Y."/>
            <person name="Uchiyama I."/>
            <person name="Ito T."/>
            <person name="Fujiyama A."/>
            <person name="Inagaki F."/>
            <person name="Takami H."/>
        </authorList>
    </citation>
    <scope>NUCLEOTIDE SEQUENCE</scope>
    <source>
        <strain evidence="1">Expedition CK06-06</strain>
    </source>
</reference>
<dbReference type="AlphaFoldDB" id="X1L7E9"/>
<dbReference type="EMBL" id="BARV01000433">
    <property type="protein sequence ID" value="GAH98349.1"/>
    <property type="molecule type" value="Genomic_DNA"/>
</dbReference>
<evidence type="ECO:0000313" key="1">
    <source>
        <dbReference type="EMBL" id="GAH98349.1"/>
    </source>
</evidence>
<accession>X1L7E9</accession>